<dbReference type="PANTHER" id="PTHR11102">
    <property type="entry name" value="SEL-1-LIKE PROTEIN"/>
    <property type="match status" value="1"/>
</dbReference>
<dbReference type="RefSeq" id="WP_201094342.1">
    <property type="nucleotide sequence ID" value="NZ_CP067393.1"/>
</dbReference>
<gene>
    <name evidence="1" type="ORF">JHT90_03825</name>
</gene>
<dbReference type="SUPFAM" id="SSF81901">
    <property type="entry name" value="HCP-like"/>
    <property type="match status" value="1"/>
</dbReference>
<reference evidence="1 2" key="1">
    <citation type="submission" date="2021-01" db="EMBL/GenBank/DDBJ databases">
        <title>Entomomonas sp. F2A isolated from a house cricket (Acheta domesticus).</title>
        <authorList>
            <person name="Spergser J."/>
            <person name="Busse H.-J."/>
        </authorList>
    </citation>
    <scope>NUCLEOTIDE SEQUENCE [LARGE SCALE GENOMIC DNA]</scope>
    <source>
        <strain evidence="1 2">F2A</strain>
    </source>
</reference>
<dbReference type="InterPro" id="IPR006597">
    <property type="entry name" value="Sel1-like"/>
</dbReference>
<dbReference type="Gene3D" id="1.25.40.10">
    <property type="entry name" value="Tetratricopeptide repeat domain"/>
    <property type="match status" value="1"/>
</dbReference>
<dbReference type="AlphaFoldDB" id="A0A974NGM0"/>
<dbReference type="Pfam" id="PF08238">
    <property type="entry name" value="Sel1"/>
    <property type="match status" value="3"/>
</dbReference>
<dbReference type="PANTHER" id="PTHR11102:SF160">
    <property type="entry name" value="ERAD-ASSOCIATED E3 UBIQUITIN-PROTEIN LIGASE COMPONENT HRD3"/>
    <property type="match status" value="1"/>
</dbReference>
<proteinExistence type="predicted"/>
<evidence type="ECO:0000313" key="1">
    <source>
        <dbReference type="EMBL" id="QQP86381.1"/>
    </source>
</evidence>
<dbReference type="InterPro" id="IPR011990">
    <property type="entry name" value="TPR-like_helical_dom_sf"/>
</dbReference>
<dbReference type="InterPro" id="IPR050767">
    <property type="entry name" value="Sel1_AlgK"/>
</dbReference>
<dbReference type="KEGG" id="eaz:JHT90_03825"/>
<dbReference type="EMBL" id="CP067393">
    <property type="protein sequence ID" value="QQP86381.1"/>
    <property type="molecule type" value="Genomic_DNA"/>
</dbReference>
<name>A0A974NGM0_9GAMM</name>
<sequence length="216" mass="23581">MKISGSCSRYLTTGILCLGLVTVGTSQISYVMAQAVSETQVVDNKEQAKALYDQAIQYMNDSKSAKANQQKIADLLTQSANLGYAPAQVDLGKVYYFGLSGKKNDAVALDWFRKAAEQGDAKGQYHLGQMYTEGKAGLKESEKEASVWYEKSAKQGYAPAQYYLAILYMAGVDGIEKNPEKAIELLKKAAEQGDQEAINILNKLQPAQPTVQSETQ</sequence>
<evidence type="ECO:0000313" key="2">
    <source>
        <dbReference type="Proteomes" id="UP000595278"/>
    </source>
</evidence>
<dbReference type="SMART" id="SM00671">
    <property type="entry name" value="SEL1"/>
    <property type="match status" value="3"/>
</dbReference>
<keyword evidence="2" id="KW-1185">Reference proteome</keyword>
<protein>
    <submittedName>
        <fullName evidence="1">Sel1 repeat family protein</fullName>
    </submittedName>
</protein>
<dbReference type="Proteomes" id="UP000595278">
    <property type="component" value="Chromosome"/>
</dbReference>
<accession>A0A974NGM0</accession>
<organism evidence="1 2">
    <name type="scientific">Entomomonas asaccharolytica</name>
    <dbReference type="NCBI Taxonomy" id="2785331"/>
    <lineage>
        <taxon>Bacteria</taxon>
        <taxon>Pseudomonadati</taxon>
        <taxon>Pseudomonadota</taxon>
        <taxon>Gammaproteobacteria</taxon>
        <taxon>Pseudomonadales</taxon>
        <taxon>Pseudomonadaceae</taxon>
        <taxon>Entomomonas</taxon>
    </lineage>
</organism>